<keyword evidence="2" id="KW-1185">Reference proteome</keyword>
<dbReference type="Proteomes" id="UP000248536">
    <property type="component" value="Chromosome"/>
</dbReference>
<evidence type="ECO:0000313" key="2">
    <source>
        <dbReference type="Proteomes" id="UP000248536"/>
    </source>
</evidence>
<sequence>MEKVYKYPFSLKFSQVQAYSLLCKDLYGIHPNGFGKLVDVP</sequence>
<dbReference type="EMBL" id="CP030104">
    <property type="protein sequence ID" value="AWX43762.1"/>
    <property type="molecule type" value="Genomic_DNA"/>
</dbReference>
<dbReference type="KEGG" id="spon:HME9304_00753"/>
<evidence type="ECO:0000313" key="1">
    <source>
        <dbReference type="EMBL" id="AWX43762.1"/>
    </source>
</evidence>
<organism evidence="1 2">
    <name type="scientific">Flagellimonas maritima</name>
    <dbReference type="NCBI Taxonomy" id="1383885"/>
    <lineage>
        <taxon>Bacteria</taxon>
        <taxon>Pseudomonadati</taxon>
        <taxon>Bacteroidota</taxon>
        <taxon>Flavobacteriia</taxon>
        <taxon>Flavobacteriales</taxon>
        <taxon>Flavobacteriaceae</taxon>
        <taxon>Flagellimonas</taxon>
    </lineage>
</organism>
<name>A0A2Z4LPN7_9FLAO</name>
<dbReference type="AlphaFoldDB" id="A0A2Z4LPN7"/>
<reference evidence="1 2" key="1">
    <citation type="submission" date="2018-06" db="EMBL/GenBank/DDBJ databases">
        <title>Spongiibacterium sp. HME9304 Genome sequencing and assembly.</title>
        <authorList>
            <person name="Kang H."/>
            <person name="Kim H."/>
            <person name="Joh K."/>
        </authorList>
    </citation>
    <scope>NUCLEOTIDE SEQUENCE [LARGE SCALE GENOMIC DNA]</scope>
    <source>
        <strain evidence="1 2">HME9304</strain>
    </source>
</reference>
<gene>
    <name evidence="1" type="ORF">HME9304_00753</name>
</gene>
<proteinExistence type="predicted"/>
<accession>A0A2Z4LPN7</accession>
<protein>
    <submittedName>
        <fullName evidence="1">Uncharacterized protein</fullName>
    </submittedName>
</protein>